<evidence type="ECO:0000259" key="2">
    <source>
        <dbReference type="PROSITE" id="PS50006"/>
    </source>
</evidence>
<dbReference type="SUPFAM" id="SSF109604">
    <property type="entry name" value="HD-domain/PDEase-like"/>
    <property type="match status" value="1"/>
</dbReference>
<dbReference type="RefSeq" id="WP_149109375.1">
    <property type="nucleotide sequence ID" value="NZ_CP042425.1"/>
</dbReference>
<sequence length="596" mass="65391">MKRGIRLRGVSGTVKGKVWHSEHLLRSGRLNSLEIVLDDSSVSRKHAEVRAGNDGCWSVIDLNSTNGTYINGQRIAANVDHPIKGRDIVQFGKIAMIVEFTEATLDGPPSDQLTLAAKLALPASSGMLSASKVLSAPAPRTSTDHMPRAGDQLIALLRAGQHLIHLQSEDQLLDTILNDAVSVLDAQRGAIVLAGNDNVAEPRLQLRSLAVGPREPGGRFPFSRRLAQKAFAAGESMLFKNLREEEFQVTQSISDGAMGSVLCVLLRTPRRRIGVLHLDRSVYQSAFTENDLMFADALAAHMSSAVECAHLLRQQRELFLKTITTLADMVELRDRYTGGHTRRVTQYSIMLAEKLDLPEEQIELVRTGTPLHDIGKIGIPDAILQKPGRLTAKEFAEMQTHTTQGAQYLANIPELATILPIVRNHHERWDGTGYPDRLAGEEIPLLARIVAVCDAFDAMTSDRPYHENKKGKPPEVAFAEIARQMGRQFDPQCAAAFLEISDSIRRVMSELQPGVDATTPAPRIVGANSVLERSFLTGDSISELNGSDIAVGPDMSREEDTLPEYRTHPEFQMLSSDDGDTKRPDGTGVQRPVDHT</sequence>
<evidence type="ECO:0000256" key="1">
    <source>
        <dbReference type="SAM" id="MobiDB-lite"/>
    </source>
</evidence>
<reference evidence="5" key="1">
    <citation type="submission" date="2019-08" db="EMBL/GenBank/DDBJ databases">
        <title>Limnoglobus roseus gen. nov., sp. nov., a novel freshwater planctomycete with a giant genome from the family Gemmataceae.</title>
        <authorList>
            <person name="Kulichevskaya I.S."/>
            <person name="Naumoff D.G."/>
            <person name="Miroshnikov K."/>
            <person name="Ivanova A."/>
            <person name="Philippov D.A."/>
            <person name="Hakobyan A."/>
            <person name="Rijpstra I.C."/>
            <person name="Sinninghe Damste J.S."/>
            <person name="Liesack W."/>
            <person name="Dedysh S.N."/>
        </authorList>
    </citation>
    <scope>NUCLEOTIDE SEQUENCE [LARGE SCALE GENOMIC DNA]</scope>
    <source>
        <strain evidence="5">PX52</strain>
    </source>
</reference>
<proteinExistence type="predicted"/>
<dbReference type="SUPFAM" id="SSF55781">
    <property type="entry name" value="GAF domain-like"/>
    <property type="match status" value="1"/>
</dbReference>
<dbReference type="PROSITE" id="PS50006">
    <property type="entry name" value="FHA_DOMAIN"/>
    <property type="match status" value="1"/>
</dbReference>
<dbReference type="PANTHER" id="PTHR43155:SF2">
    <property type="entry name" value="CYCLIC DI-GMP PHOSPHODIESTERASE PA4108"/>
    <property type="match status" value="1"/>
</dbReference>
<dbReference type="OrthoDB" id="9804747at2"/>
<dbReference type="PROSITE" id="PS51832">
    <property type="entry name" value="HD_GYP"/>
    <property type="match status" value="1"/>
</dbReference>
<feature type="domain" description="HD-GYP" evidence="3">
    <location>
        <begin position="315"/>
        <end position="513"/>
    </location>
</feature>
<gene>
    <name evidence="4" type="ORF">PX52LOC_01373</name>
</gene>
<evidence type="ECO:0000259" key="3">
    <source>
        <dbReference type="PROSITE" id="PS51832"/>
    </source>
</evidence>
<dbReference type="SMART" id="SM00240">
    <property type="entry name" value="FHA"/>
    <property type="match status" value="1"/>
</dbReference>
<dbReference type="SUPFAM" id="SSF49879">
    <property type="entry name" value="SMAD/FHA domain"/>
    <property type="match status" value="1"/>
</dbReference>
<protein>
    <submittedName>
        <fullName evidence="4">HD domain-containing protein</fullName>
    </submittedName>
</protein>
<dbReference type="InterPro" id="IPR008984">
    <property type="entry name" value="SMAD_FHA_dom_sf"/>
</dbReference>
<accession>A0A5C1ABH3</accession>
<dbReference type="InterPro" id="IPR037522">
    <property type="entry name" value="HD_GYP_dom"/>
</dbReference>
<evidence type="ECO:0000313" key="4">
    <source>
        <dbReference type="EMBL" id="QEL14484.1"/>
    </source>
</evidence>
<feature type="compositionally biased region" description="Basic and acidic residues" evidence="1">
    <location>
        <begin position="555"/>
        <end position="569"/>
    </location>
</feature>
<dbReference type="Pfam" id="PF13487">
    <property type="entry name" value="HD_5"/>
    <property type="match status" value="1"/>
</dbReference>
<feature type="domain" description="FHA" evidence="2">
    <location>
        <begin position="25"/>
        <end position="75"/>
    </location>
</feature>
<dbReference type="PANTHER" id="PTHR43155">
    <property type="entry name" value="CYCLIC DI-GMP PHOSPHODIESTERASE PA4108-RELATED"/>
    <property type="match status" value="1"/>
</dbReference>
<dbReference type="SMART" id="SM00471">
    <property type="entry name" value="HDc"/>
    <property type="match status" value="1"/>
</dbReference>
<dbReference type="EMBL" id="CP042425">
    <property type="protein sequence ID" value="QEL14484.1"/>
    <property type="molecule type" value="Genomic_DNA"/>
</dbReference>
<keyword evidence="5" id="KW-1185">Reference proteome</keyword>
<dbReference type="CDD" id="cd00077">
    <property type="entry name" value="HDc"/>
    <property type="match status" value="1"/>
</dbReference>
<dbReference type="KEGG" id="lrs:PX52LOC_01373"/>
<dbReference type="AlphaFoldDB" id="A0A5C1ABH3"/>
<organism evidence="4 5">
    <name type="scientific">Limnoglobus roseus</name>
    <dbReference type="NCBI Taxonomy" id="2598579"/>
    <lineage>
        <taxon>Bacteria</taxon>
        <taxon>Pseudomonadati</taxon>
        <taxon>Planctomycetota</taxon>
        <taxon>Planctomycetia</taxon>
        <taxon>Gemmatales</taxon>
        <taxon>Gemmataceae</taxon>
        <taxon>Limnoglobus</taxon>
    </lineage>
</organism>
<dbReference type="Gene3D" id="2.60.200.20">
    <property type="match status" value="1"/>
</dbReference>
<dbReference type="Gene3D" id="3.30.450.40">
    <property type="match status" value="1"/>
</dbReference>
<dbReference type="InterPro" id="IPR000253">
    <property type="entry name" value="FHA_dom"/>
</dbReference>
<dbReference type="CDD" id="cd00060">
    <property type="entry name" value="FHA"/>
    <property type="match status" value="1"/>
</dbReference>
<evidence type="ECO:0000313" key="5">
    <source>
        <dbReference type="Proteomes" id="UP000324974"/>
    </source>
</evidence>
<dbReference type="Pfam" id="PF00498">
    <property type="entry name" value="FHA"/>
    <property type="match status" value="1"/>
</dbReference>
<dbReference type="Pfam" id="PF13185">
    <property type="entry name" value="GAF_2"/>
    <property type="match status" value="1"/>
</dbReference>
<dbReference type="InterPro" id="IPR003018">
    <property type="entry name" value="GAF"/>
</dbReference>
<name>A0A5C1ABH3_9BACT</name>
<dbReference type="InterPro" id="IPR029016">
    <property type="entry name" value="GAF-like_dom_sf"/>
</dbReference>
<feature type="region of interest" description="Disordered" evidence="1">
    <location>
        <begin position="547"/>
        <end position="596"/>
    </location>
</feature>
<dbReference type="Gene3D" id="1.10.3210.10">
    <property type="entry name" value="Hypothetical protein af1432"/>
    <property type="match status" value="1"/>
</dbReference>
<dbReference type="Proteomes" id="UP000324974">
    <property type="component" value="Chromosome"/>
</dbReference>
<dbReference type="SMART" id="SM00065">
    <property type="entry name" value="GAF"/>
    <property type="match status" value="1"/>
</dbReference>
<dbReference type="InterPro" id="IPR003607">
    <property type="entry name" value="HD/PDEase_dom"/>
</dbReference>